<comment type="caution">
    <text evidence="2">The sequence shown here is derived from an EMBL/GenBank/DDBJ whole genome shotgun (WGS) entry which is preliminary data.</text>
</comment>
<evidence type="ECO:0000256" key="1">
    <source>
        <dbReference type="SAM" id="Phobius"/>
    </source>
</evidence>
<proteinExistence type="predicted"/>
<accession>A0A2S8RWG2</accession>
<organism evidence="2 3">
    <name type="scientific">Albidovulum denitrificans</name>
    <dbReference type="NCBI Taxonomy" id="404881"/>
    <lineage>
        <taxon>Bacteria</taxon>
        <taxon>Pseudomonadati</taxon>
        <taxon>Pseudomonadota</taxon>
        <taxon>Alphaproteobacteria</taxon>
        <taxon>Rhodobacterales</taxon>
        <taxon>Paracoccaceae</taxon>
        <taxon>Albidovulum</taxon>
    </lineage>
</organism>
<gene>
    <name evidence="2" type="ORF">LX70_04002</name>
</gene>
<keyword evidence="1" id="KW-0812">Transmembrane</keyword>
<dbReference type="OrthoDB" id="7311517at2"/>
<dbReference type="EMBL" id="PVEP01000015">
    <property type="protein sequence ID" value="PQV52896.1"/>
    <property type="molecule type" value="Genomic_DNA"/>
</dbReference>
<name>A0A2S8RWG2_9RHOB</name>
<sequence length="530" mass="53711">MIPAIGVKIGGDSAAGEAALARIRQRAAEAAAEFGRLGPAANAAAVQVDRVAGSSGALGRGVQNAAYQVGDFAVQVAGGTSAMRAMSMQLPQLLGGFGVFGAVAGAAFAILGPLAGSFFDAADGVSKLTDEIDANKVSLDSVRGTISQLAQLHETYNKAINATGGASSSAAAIVAANSKKEYEARKQVLGVELELLRIRGGELAQGRQNLADSIKREGDAAMRNAASNPTDVLFGGLDGIVNTGARNMAEMDKALGGFIARNEQAALALRKLDAEIALNTLAVEEANAALNGDFTVSEGLDGSKGKSKGGGDSLAKKMERRLETLTNGLMTEREALDKWHSESLDAINAATDAELEALGGRNEAKLRLEEEYLQRLSQIRELGNRAALTSVLGAGEEILSALGGMNAKALRIAKVFGAAQALISTYQGAAAALKLPFPYNLSAAAAIIAKGLGFVAAIKGVNSSGGGGAAGGGGGGASSVAPAAAGPSPLDIRISGLDPNQFYSGGAVGKLLDALTQEAGDRGFKLVYTK</sequence>
<dbReference type="RefSeq" id="WP_146111674.1">
    <property type="nucleotide sequence ID" value="NZ_PVEP01000015.1"/>
</dbReference>
<protein>
    <recommendedName>
        <fullName evidence="4">Tail length tape measure protein</fullName>
    </recommendedName>
</protein>
<keyword evidence="3" id="KW-1185">Reference proteome</keyword>
<keyword evidence="1" id="KW-0472">Membrane</keyword>
<reference evidence="2 3" key="1">
    <citation type="submission" date="2018-02" db="EMBL/GenBank/DDBJ databases">
        <title>Genomic Encyclopedia of Archaeal and Bacterial Type Strains, Phase II (KMG-II): from individual species to whole genera.</title>
        <authorList>
            <person name="Goeker M."/>
        </authorList>
    </citation>
    <scope>NUCLEOTIDE SEQUENCE [LARGE SCALE GENOMIC DNA]</scope>
    <source>
        <strain evidence="2 3">DSM 18921</strain>
    </source>
</reference>
<dbReference type="Proteomes" id="UP000238338">
    <property type="component" value="Unassembled WGS sequence"/>
</dbReference>
<feature type="transmembrane region" description="Helical" evidence="1">
    <location>
        <begin position="93"/>
        <end position="119"/>
    </location>
</feature>
<evidence type="ECO:0000313" key="2">
    <source>
        <dbReference type="EMBL" id="PQV52896.1"/>
    </source>
</evidence>
<dbReference type="AlphaFoldDB" id="A0A2S8RWG2"/>
<keyword evidence="1" id="KW-1133">Transmembrane helix</keyword>
<evidence type="ECO:0000313" key="3">
    <source>
        <dbReference type="Proteomes" id="UP000238338"/>
    </source>
</evidence>
<evidence type="ECO:0008006" key="4">
    <source>
        <dbReference type="Google" id="ProtNLM"/>
    </source>
</evidence>